<reference evidence="1 2" key="1">
    <citation type="journal article" date="2020" name="Cell">
        <title>Large-Scale Comparative Analyses of Tick Genomes Elucidate Their Genetic Diversity and Vector Capacities.</title>
        <authorList>
            <consortium name="Tick Genome and Microbiome Consortium (TIGMIC)"/>
            <person name="Jia N."/>
            <person name="Wang J."/>
            <person name="Shi W."/>
            <person name="Du L."/>
            <person name="Sun Y."/>
            <person name="Zhan W."/>
            <person name="Jiang J.F."/>
            <person name="Wang Q."/>
            <person name="Zhang B."/>
            <person name="Ji P."/>
            <person name="Bell-Sakyi L."/>
            <person name="Cui X.M."/>
            <person name="Yuan T.T."/>
            <person name="Jiang B.G."/>
            <person name="Yang W.F."/>
            <person name="Lam T.T."/>
            <person name="Chang Q.C."/>
            <person name="Ding S.J."/>
            <person name="Wang X.J."/>
            <person name="Zhu J.G."/>
            <person name="Ruan X.D."/>
            <person name="Zhao L."/>
            <person name="Wei J.T."/>
            <person name="Ye R.Z."/>
            <person name="Que T.C."/>
            <person name="Du C.H."/>
            <person name="Zhou Y.H."/>
            <person name="Cheng J.X."/>
            <person name="Dai P.F."/>
            <person name="Guo W.B."/>
            <person name="Han X.H."/>
            <person name="Huang E.J."/>
            <person name="Li L.F."/>
            <person name="Wei W."/>
            <person name="Gao Y.C."/>
            <person name="Liu J.Z."/>
            <person name="Shao H.Z."/>
            <person name="Wang X."/>
            <person name="Wang C.C."/>
            <person name="Yang T.C."/>
            <person name="Huo Q.B."/>
            <person name="Li W."/>
            <person name="Chen H.Y."/>
            <person name="Chen S.E."/>
            <person name="Zhou L.G."/>
            <person name="Ni X.B."/>
            <person name="Tian J.H."/>
            <person name="Sheng Y."/>
            <person name="Liu T."/>
            <person name="Pan Y.S."/>
            <person name="Xia L.Y."/>
            <person name="Li J."/>
            <person name="Zhao F."/>
            <person name="Cao W.C."/>
        </authorList>
    </citation>
    <scope>NUCLEOTIDE SEQUENCE [LARGE SCALE GENOMIC DNA]</scope>
    <source>
        <strain evidence="1">Iper-2018</strain>
    </source>
</reference>
<name>A0AC60QFK0_IXOPE</name>
<proteinExistence type="predicted"/>
<comment type="caution">
    <text evidence="1">The sequence shown here is derived from an EMBL/GenBank/DDBJ whole genome shotgun (WGS) entry which is preliminary data.</text>
</comment>
<protein>
    <submittedName>
        <fullName evidence="1">Uncharacterized protein</fullName>
    </submittedName>
</protein>
<sequence>MSGRTRTFRKKAVYKGALERVYSPVHDARRRITDAMGCGGWLGGGDPSGAAVLHGYVSAASSAASSNSSPRKQHHHVCWEARWSGLKSQRSACRRSLGQVDWGSWLPVLCAVVLSMVCYANSLDGEFVHDDVVAVVGNPDVVGMEDNGQRTSSLWVNDFWGRPMADPQSHKSYRPLTVLSFR</sequence>
<accession>A0AC60QFK0</accession>
<organism evidence="1 2">
    <name type="scientific">Ixodes persulcatus</name>
    <name type="common">Taiga tick</name>
    <dbReference type="NCBI Taxonomy" id="34615"/>
    <lineage>
        <taxon>Eukaryota</taxon>
        <taxon>Metazoa</taxon>
        <taxon>Ecdysozoa</taxon>
        <taxon>Arthropoda</taxon>
        <taxon>Chelicerata</taxon>
        <taxon>Arachnida</taxon>
        <taxon>Acari</taxon>
        <taxon>Parasitiformes</taxon>
        <taxon>Ixodida</taxon>
        <taxon>Ixodoidea</taxon>
        <taxon>Ixodidae</taxon>
        <taxon>Ixodinae</taxon>
        <taxon>Ixodes</taxon>
    </lineage>
</organism>
<evidence type="ECO:0000313" key="1">
    <source>
        <dbReference type="EMBL" id="KAG0432019.1"/>
    </source>
</evidence>
<gene>
    <name evidence="1" type="ORF">HPB47_021208</name>
</gene>
<evidence type="ECO:0000313" key="2">
    <source>
        <dbReference type="Proteomes" id="UP000805193"/>
    </source>
</evidence>
<dbReference type="Proteomes" id="UP000805193">
    <property type="component" value="Unassembled WGS sequence"/>
</dbReference>
<dbReference type="EMBL" id="JABSTQ010009181">
    <property type="protein sequence ID" value="KAG0432019.1"/>
    <property type="molecule type" value="Genomic_DNA"/>
</dbReference>
<keyword evidence="2" id="KW-1185">Reference proteome</keyword>